<keyword evidence="2" id="KW-0808">Transferase</keyword>
<sequence>MKLLSVAIPCYNSAAYMSHAIETLLSGGDDVEIIIVDDGSKDGTLEIAKQYEGKYPNIIKAVHQENGGHGEAVNTGLKYATGLYFKVVDSDDWVNEEALSKILSVLREMVVNSEKLDMLISNYVYEKVSLNKRKVIDYKGALPEGRLFGWSETKHFRNSQNILMHSVIYQTKMLKDCGLSLPKHTFYVDNIFVYYPLPYVKNIYYLNVDFYRYFIGRDDQSVNEKVMMGRIDQQLRVNKFMIDCHDLTKIKNKKLRNYMVKHLVMMLTVSTVFLVKDGSQESLQKKEELWRYLEKKNKRLYQEVNKYFLGKSMQMTSWTGRRIIVMGYHISRKIYGFS</sequence>
<dbReference type="OrthoDB" id="396512at2"/>
<dbReference type="Gene3D" id="3.90.550.10">
    <property type="entry name" value="Spore Coat Polysaccharide Biosynthesis Protein SpsA, Chain A"/>
    <property type="match status" value="1"/>
</dbReference>
<organism evidence="2 3">
    <name type="scientific">[Clostridium] polysaccharolyticum</name>
    <dbReference type="NCBI Taxonomy" id="29364"/>
    <lineage>
        <taxon>Bacteria</taxon>
        <taxon>Bacillati</taxon>
        <taxon>Bacillota</taxon>
        <taxon>Clostridia</taxon>
        <taxon>Lachnospirales</taxon>
        <taxon>Lachnospiraceae</taxon>
    </lineage>
</organism>
<dbReference type="AlphaFoldDB" id="A0A1I0BUL8"/>
<name>A0A1I0BUL8_9FIRM</name>
<reference evidence="2 3" key="1">
    <citation type="submission" date="2016-10" db="EMBL/GenBank/DDBJ databases">
        <authorList>
            <person name="de Groot N.N."/>
        </authorList>
    </citation>
    <scope>NUCLEOTIDE SEQUENCE [LARGE SCALE GENOMIC DNA]</scope>
    <source>
        <strain evidence="2 3">DSM 1801</strain>
    </source>
</reference>
<dbReference type="STRING" id="29364.SAMN04487772_10879"/>
<proteinExistence type="predicted"/>
<dbReference type="PANTHER" id="PTHR22916:SF3">
    <property type="entry name" value="UDP-GLCNAC:BETAGAL BETA-1,3-N-ACETYLGLUCOSAMINYLTRANSFERASE-LIKE PROTEIN 1"/>
    <property type="match status" value="1"/>
</dbReference>
<accession>A0A1I0BUL8</accession>
<protein>
    <submittedName>
        <fullName evidence="2">Glycosyltransferase involved in cell wall bisynthesis</fullName>
    </submittedName>
</protein>
<dbReference type="InterPro" id="IPR029044">
    <property type="entry name" value="Nucleotide-diphossugar_trans"/>
</dbReference>
<dbReference type="GO" id="GO:0016758">
    <property type="term" value="F:hexosyltransferase activity"/>
    <property type="evidence" value="ECO:0007669"/>
    <property type="project" value="UniProtKB-ARBA"/>
</dbReference>
<keyword evidence="3" id="KW-1185">Reference proteome</keyword>
<evidence type="ECO:0000313" key="3">
    <source>
        <dbReference type="Proteomes" id="UP000199800"/>
    </source>
</evidence>
<dbReference type="SUPFAM" id="SSF53448">
    <property type="entry name" value="Nucleotide-diphospho-sugar transferases"/>
    <property type="match status" value="1"/>
</dbReference>
<dbReference type="InterPro" id="IPR001173">
    <property type="entry name" value="Glyco_trans_2-like"/>
</dbReference>
<dbReference type="PANTHER" id="PTHR22916">
    <property type="entry name" value="GLYCOSYLTRANSFERASE"/>
    <property type="match status" value="1"/>
</dbReference>
<dbReference type="Pfam" id="PF00535">
    <property type="entry name" value="Glycos_transf_2"/>
    <property type="match status" value="1"/>
</dbReference>
<evidence type="ECO:0000259" key="1">
    <source>
        <dbReference type="Pfam" id="PF00535"/>
    </source>
</evidence>
<feature type="domain" description="Glycosyltransferase 2-like" evidence="1">
    <location>
        <begin position="5"/>
        <end position="108"/>
    </location>
</feature>
<dbReference type="CDD" id="cd00761">
    <property type="entry name" value="Glyco_tranf_GTA_type"/>
    <property type="match status" value="1"/>
</dbReference>
<evidence type="ECO:0000313" key="2">
    <source>
        <dbReference type="EMBL" id="SET10088.1"/>
    </source>
</evidence>
<dbReference type="Proteomes" id="UP000199800">
    <property type="component" value="Unassembled WGS sequence"/>
</dbReference>
<gene>
    <name evidence="2" type="ORF">SAMN04487772_10879</name>
</gene>
<dbReference type="EMBL" id="FOHN01000008">
    <property type="protein sequence ID" value="SET10088.1"/>
    <property type="molecule type" value="Genomic_DNA"/>
</dbReference>
<dbReference type="RefSeq" id="WP_092477557.1">
    <property type="nucleotide sequence ID" value="NZ_FOHN01000008.1"/>
</dbReference>